<reference evidence="2 3" key="1">
    <citation type="submission" date="2018-09" db="EMBL/GenBank/DDBJ databases">
        <title>Paenibacillus aracenensis nov. sp. isolated from a cave in southern Spain.</title>
        <authorList>
            <person name="Jurado V."/>
            <person name="Gutierrez-Patricio S."/>
            <person name="Gonzalez-Pimentel J.L."/>
            <person name="Miller A.Z."/>
            <person name="Laiz L."/>
            <person name="Saiz-Jimenez C."/>
        </authorList>
    </citation>
    <scope>NUCLEOTIDE SEQUENCE [LARGE SCALE GENOMIC DNA]</scope>
    <source>
        <strain evidence="2 3">JCM 19203</strain>
    </source>
</reference>
<dbReference type="Pfam" id="PF11085">
    <property type="entry name" value="YqhR"/>
    <property type="match status" value="1"/>
</dbReference>
<accession>A0A3A6PF89</accession>
<proteinExistence type="predicted"/>
<sequence length="172" mass="19759">MAMANAHDHFRRNREERHRTNPWLYPVQIGFFAGLFFGIFRWMCYEMKFTTLLPGYMLDNFFRHSFLATAWGFVVGIAGYIVFSIVMALLYKIVLGKLKGPWPGIFYGLAVWAILFAGIGPLIGIMGWLNQIGWNTIYTELCISTLWGVFIGYSIAFEFTDEVSREPMGAKN</sequence>
<gene>
    <name evidence="2" type="ORF">D3P09_19925</name>
</gene>
<evidence type="ECO:0000256" key="1">
    <source>
        <dbReference type="SAM" id="Phobius"/>
    </source>
</evidence>
<name>A0A3A6PF89_9BACL</name>
<keyword evidence="1" id="KW-1133">Transmembrane helix</keyword>
<feature type="transmembrane region" description="Helical" evidence="1">
    <location>
        <begin position="141"/>
        <end position="159"/>
    </location>
</feature>
<evidence type="ECO:0000313" key="3">
    <source>
        <dbReference type="Proteomes" id="UP000267798"/>
    </source>
</evidence>
<dbReference type="OrthoDB" id="2691442at2"/>
<dbReference type="EMBL" id="QXQB01000004">
    <property type="protein sequence ID" value="RJX38326.1"/>
    <property type="molecule type" value="Genomic_DNA"/>
</dbReference>
<feature type="transmembrane region" description="Helical" evidence="1">
    <location>
        <begin position="65"/>
        <end position="93"/>
    </location>
</feature>
<feature type="transmembrane region" description="Helical" evidence="1">
    <location>
        <begin position="105"/>
        <end position="129"/>
    </location>
</feature>
<comment type="caution">
    <text evidence="2">The sequence shown here is derived from an EMBL/GenBank/DDBJ whole genome shotgun (WGS) entry which is preliminary data.</text>
</comment>
<evidence type="ECO:0008006" key="4">
    <source>
        <dbReference type="Google" id="ProtNLM"/>
    </source>
</evidence>
<dbReference type="Proteomes" id="UP000267798">
    <property type="component" value="Unassembled WGS sequence"/>
</dbReference>
<keyword evidence="3" id="KW-1185">Reference proteome</keyword>
<evidence type="ECO:0000313" key="2">
    <source>
        <dbReference type="EMBL" id="RJX38326.1"/>
    </source>
</evidence>
<dbReference type="InterPro" id="IPR024563">
    <property type="entry name" value="YqhR"/>
</dbReference>
<feature type="transmembrane region" description="Helical" evidence="1">
    <location>
        <begin position="23"/>
        <end position="44"/>
    </location>
</feature>
<organism evidence="2 3">
    <name type="scientific">Paenibacillus pinisoli</name>
    <dbReference type="NCBI Taxonomy" id="1276110"/>
    <lineage>
        <taxon>Bacteria</taxon>
        <taxon>Bacillati</taxon>
        <taxon>Bacillota</taxon>
        <taxon>Bacilli</taxon>
        <taxon>Bacillales</taxon>
        <taxon>Paenibacillaceae</taxon>
        <taxon>Paenibacillus</taxon>
    </lineage>
</organism>
<keyword evidence="1" id="KW-0812">Transmembrane</keyword>
<keyword evidence="1" id="KW-0472">Membrane</keyword>
<protein>
    <recommendedName>
        <fullName evidence="4">DUF1440 domain-containing protein</fullName>
    </recommendedName>
</protein>
<dbReference type="AlphaFoldDB" id="A0A3A6PF89"/>